<proteinExistence type="predicted"/>
<name>A0A927B3L3_9BACT</name>
<comment type="caution">
    <text evidence="1">The sequence shown here is derived from an EMBL/GenBank/DDBJ whole genome shotgun (WGS) entry which is preliminary data.</text>
</comment>
<dbReference type="PROSITE" id="PS51257">
    <property type="entry name" value="PROKAR_LIPOPROTEIN"/>
    <property type="match status" value="1"/>
</dbReference>
<dbReference type="Proteomes" id="UP000653797">
    <property type="component" value="Unassembled WGS sequence"/>
</dbReference>
<organism evidence="1 2">
    <name type="scientific">Spirosoma validum</name>
    <dbReference type="NCBI Taxonomy" id="2771355"/>
    <lineage>
        <taxon>Bacteria</taxon>
        <taxon>Pseudomonadati</taxon>
        <taxon>Bacteroidota</taxon>
        <taxon>Cytophagia</taxon>
        <taxon>Cytophagales</taxon>
        <taxon>Cytophagaceae</taxon>
        <taxon>Spirosoma</taxon>
    </lineage>
</organism>
<dbReference type="RefSeq" id="WP_191040255.1">
    <property type="nucleotide sequence ID" value="NZ_JACXAA010000006.1"/>
</dbReference>
<evidence type="ECO:0000313" key="1">
    <source>
        <dbReference type="EMBL" id="MBD2754622.1"/>
    </source>
</evidence>
<dbReference type="EMBL" id="JACXAA010000006">
    <property type="protein sequence ID" value="MBD2754622.1"/>
    <property type="molecule type" value="Genomic_DNA"/>
</dbReference>
<gene>
    <name evidence="1" type="ORF">IC230_17070</name>
</gene>
<dbReference type="AlphaFoldDB" id="A0A927B3L3"/>
<protein>
    <submittedName>
        <fullName evidence="1">DUF4249 domain-containing protein</fullName>
    </submittedName>
</protein>
<accession>A0A927B3L3</accession>
<sequence length="313" mass="34843">MERNVLIYILAIILFTACNSLRQEVEPKGLVQEPEKLVVACFISPQDTVLAALVSRTLPVLGTGNQYNTDITNATVTLSDGQRSVILKLKPSVPNSGIVTSYRANVSELPIVTGKTYKLTVRVPDGREVTGTCTVPESVVLNQITVDSATTTDFGLSRKEYYARMRWRDPAGQTNFYRVTGNNEFTYTYKTQTSPNGPIRDTTMRMWGDWYFTTGSTLTDLGRDGQEIISGRGRLAISYSWANGKQNPSFPRQLNAHLMNVDENYYRYHDAVERQNQAGDNPFAEPVPIPTNIQGGLGCFGAYNRSTLTMQLK</sequence>
<dbReference type="Pfam" id="PF14054">
    <property type="entry name" value="DUF4249"/>
    <property type="match status" value="1"/>
</dbReference>
<dbReference type="InterPro" id="IPR025345">
    <property type="entry name" value="DUF4249"/>
</dbReference>
<keyword evidence="2" id="KW-1185">Reference proteome</keyword>
<evidence type="ECO:0000313" key="2">
    <source>
        <dbReference type="Proteomes" id="UP000653797"/>
    </source>
</evidence>
<reference evidence="1" key="1">
    <citation type="submission" date="2020-09" db="EMBL/GenBank/DDBJ databases">
        <authorList>
            <person name="Kim M.K."/>
        </authorList>
    </citation>
    <scope>NUCLEOTIDE SEQUENCE</scope>
    <source>
        <strain evidence="1">BT704</strain>
    </source>
</reference>